<keyword evidence="2" id="KW-1185">Reference proteome</keyword>
<comment type="caution">
    <text evidence="1">The sequence shown here is derived from an EMBL/GenBank/DDBJ whole genome shotgun (WGS) entry which is preliminary data.</text>
</comment>
<gene>
    <name evidence="1" type="ORF">KIN20_021865</name>
</gene>
<name>A0AAD5MPU7_PARTN</name>
<dbReference type="Proteomes" id="UP001196413">
    <property type="component" value="Unassembled WGS sequence"/>
</dbReference>
<sequence length="64" mass="7743">MRLNKNGIQQALKPMLQKNFTKEGRNTWNILRKDMRENLRLSLKALFVKFHQKTMQQSGKLWQK</sequence>
<dbReference type="EMBL" id="JAHQIW010004423">
    <property type="protein sequence ID" value="KAJ1362342.1"/>
    <property type="molecule type" value="Genomic_DNA"/>
</dbReference>
<reference evidence="1" key="1">
    <citation type="submission" date="2021-06" db="EMBL/GenBank/DDBJ databases">
        <title>Parelaphostrongylus tenuis whole genome reference sequence.</title>
        <authorList>
            <person name="Garwood T.J."/>
            <person name="Larsen P.A."/>
            <person name="Fountain-Jones N.M."/>
            <person name="Garbe J.R."/>
            <person name="Macchietto M.G."/>
            <person name="Kania S.A."/>
            <person name="Gerhold R.W."/>
            <person name="Richards J.E."/>
            <person name="Wolf T.M."/>
        </authorList>
    </citation>
    <scope>NUCLEOTIDE SEQUENCE</scope>
    <source>
        <strain evidence="1">MNPRO001-30</strain>
        <tissue evidence="1">Meninges</tissue>
    </source>
</reference>
<protein>
    <submittedName>
        <fullName evidence="1">Uncharacterized protein</fullName>
    </submittedName>
</protein>
<accession>A0AAD5MPU7</accession>
<organism evidence="1 2">
    <name type="scientific">Parelaphostrongylus tenuis</name>
    <name type="common">Meningeal worm</name>
    <dbReference type="NCBI Taxonomy" id="148309"/>
    <lineage>
        <taxon>Eukaryota</taxon>
        <taxon>Metazoa</taxon>
        <taxon>Ecdysozoa</taxon>
        <taxon>Nematoda</taxon>
        <taxon>Chromadorea</taxon>
        <taxon>Rhabditida</taxon>
        <taxon>Rhabditina</taxon>
        <taxon>Rhabditomorpha</taxon>
        <taxon>Strongyloidea</taxon>
        <taxon>Metastrongylidae</taxon>
        <taxon>Parelaphostrongylus</taxon>
    </lineage>
</organism>
<proteinExistence type="predicted"/>
<dbReference type="AlphaFoldDB" id="A0AAD5MPU7"/>
<evidence type="ECO:0000313" key="2">
    <source>
        <dbReference type="Proteomes" id="UP001196413"/>
    </source>
</evidence>
<evidence type="ECO:0000313" key="1">
    <source>
        <dbReference type="EMBL" id="KAJ1362342.1"/>
    </source>
</evidence>